<name>A0A9X0CKK8_9CNID</name>
<comment type="caution">
    <text evidence="3">The sequence shown here is derived from an EMBL/GenBank/DDBJ whole genome shotgun (WGS) entry which is preliminary data.</text>
</comment>
<organism evidence="3 4">
    <name type="scientific">Desmophyllum pertusum</name>
    <dbReference type="NCBI Taxonomy" id="174260"/>
    <lineage>
        <taxon>Eukaryota</taxon>
        <taxon>Metazoa</taxon>
        <taxon>Cnidaria</taxon>
        <taxon>Anthozoa</taxon>
        <taxon>Hexacorallia</taxon>
        <taxon>Scleractinia</taxon>
        <taxon>Caryophylliina</taxon>
        <taxon>Caryophylliidae</taxon>
        <taxon>Desmophyllum</taxon>
    </lineage>
</organism>
<feature type="coiled-coil region" evidence="1">
    <location>
        <begin position="237"/>
        <end position="291"/>
    </location>
</feature>
<evidence type="ECO:0000313" key="3">
    <source>
        <dbReference type="EMBL" id="KAJ7360202.1"/>
    </source>
</evidence>
<gene>
    <name evidence="3" type="ORF">OS493_018195</name>
</gene>
<feature type="compositionally biased region" description="Basic and acidic residues" evidence="2">
    <location>
        <begin position="80"/>
        <end position="94"/>
    </location>
</feature>
<accession>A0A9X0CKK8</accession>
<keyword evidence="1" id="KW-0175">Coiled coil</keyword>
<dbReference type="OrthoDB" id="5961616at2759"/>
<evidence type="ECO:0000256" key="2">
    <source>
        <dbReference type="SAM" id="MobiDB-lite"/>
    </source>
</evidence>
<feature type="region of interest" description="Disordered" evidence="2">
    <location>
        <begin position="80"/>
        <end position="130"/>
    </location>
</feature>
<sequence>MTPIEIELESGASIAVILVDEMDSMLTEIRKQIQEEVNELVPEQYHFISAWGPPISRIQEAKMTLKEALQDEKKMIIRANEEEKQSLKRKAADLDERDDASEDGTTPPKARPRGKRPVQSTLTKTFGAKPSPTARYASVAVRKGVHIFTELDIKRSSGTEKERKTWWNEKAKELCEDPEYDMLRGEELDQKLHEEWRLYRVGKMLEEQKETIEAIQDFLEKYPDMEEYMTSQNKAKQETIERNVKRLEMSMNTVERSSDTLKQLSLQMQNVEKKGREFQSLKKEMREHQEAHQCHCRELTKAQDALSKVLAIKKLQLKELLERKDTKSAEVL</sequence>
<protein>
    <submittedName>
        <fullName evidence="3">Uncharacterized protein</fullName>
    </submittedName>
</protein>
<evidence type="ECO:0000256" key="1">
    <source>
        <dbReference type="SAM" id="Coils"/>
    </source>
</evidence>
<evidence type="ECO:0000313" key="4">
    <source>
        <dbReference type="Proteomes" id="UP001163046"/>
    </source>
</evidence>
<dbReference type="AlphaFoldDB" id="A0A9X0CKK8"/>
<proteinExistence type="predicted"/>
<dbReference type="EMBL" id="MU827311">
    <property type="protein sequence ID" value="KAJ7360202.1"/>
    <property type="molecule type" value="Genomic_DNA"/>
</dbReference>
<dbReference type="Proteomes" id="UP001163046">
    <property type="component" value="Unassembled WGS sequence"/>
</dbReference>
<reference evidence="3" key="1">
    <citation type="submission" date="2023-01" db="EMBL/GenBank/DDBJ databases">
        <title>Genome assembly of the deep-sea coral Lophelia pertusa.</title>
        <authorList>
            <person name="Herrera S."/>
            <person name="Cordes E."/>
        </authorList>
    </citation>
    <scope>NUCLEOTIDE SEQUENCE</scope>
    <source>
        <strain evidence="3">USNM1676648</strain>
        <tissue evidence="3">Polyp</tissue>
    </source>
</reference>
<keyword evidence="4" id="KW-1185">Reference proteome</keyword>